<dbReference type="Proteomes" id="UP000033618">
    <property type="component" value="Unassembled WGS sequence"/>
</dbReference>
<dbReference type="RefSeq" id="WP_024903383.1">
    <property type="nucleotide sequence ID" value="NZ_CADFGU010000005.1"/>
</dbReference>
<dbReference type="PATRIC" id="fig|28092.6.peg.884"/>
<reference evidence="2 3" key="1">
    <citation type="submission" date="2015-03" db="EMBL/GenBank/DDBJ databases">
        <title>Draft Genome Sequence of Burkholderia andropogonis type strain ICMP2807, isolated from Sorghum bicolor.</title>
        <authorList>
            <person name="Lopes-Santos L."/>
            <person name="Castro D.B."/>
            <person name="Ottoboni L.M."/>
            <person name="Park D."/>
            <person name="Weirc B.S."/>
            <person name="Destefano S.A."/>
        </authorList>
    </citation>
    <scope>NUCLEOTIDE SEQUENCE [LARGE SCALE GENOMIC DNA]</scope>
    <source>
        <strain evidence="2 3">ICMP2807</strain>
    </source>
</reference>
<accession>A0A0F5K3X4</accession>
<dbReference type="AlphaFoldDB" id="A0A0F5K3X4"/>
<proteinExistence type="predicted"/>
<protein>
    <recommendedName>
        <fullName evidence="4">DUF2905 domain-containing protein</fullName>
    </recommendedName>
</protein>
<evidence type="ECO:0000313" key="2">
    <source>
        <dbReference type="EMBL" id="KKB64564.1"/>
    </source>
</evidence>
<keyword evidence="1" id="KW-1133">Transmembrane helix</keyword>
<keyword evidence="1" id="KW-0812">Transmembrane</keyword>
<comment type="caution">
    <text evidence="2">The sequence shown here is derived from an EMBL/GenBank/DDBJ whole genome shotgun (WGS) entry which is preliminary data.</text>
</comment>
<dbReference type="EMBL" id="LAQU01000003">
    <property type="protein sequence ID" value="KKB64564.1"/>
    <property type="molecule type" value="Genomic_DNA"/>
</dbReference>
<organism evidence="2 3">
    <name type="scientific">Robbsia andropogonis</name>
    <dbReference type="NCBI Taxonomy" id="28092"/>
    <lineage>
        <taxon>Bacteria</taxon>
        <taxon>Pseudomonadati</taxon>
        <taxon>Pseudomonadota</taxon>
        <taxon>Betaproteobacteria</taxon>
        <taxon>Burkholderiales</taxon>
        <taxon>Burkholderiaceae</taxon>
        <taxon>Robbsia</taxon>
    </lineage>
</organism>
<keyword evidence="1" id="KW-0472">Membrane</keyword>
<feature type="transmembrane region" description="Helical" evidence="1">
    <location>
        <begin position="44"/>
        <end position="63"/>
    </location>
</feature>
<evidence type="ECO:0008006" key="4">
    <source>
        <dbReference type="Google" id="ProtNLM"/>
    </source>
</evidence>
<name>A0A0F5K3X4_9BURK</name>
<keyword evidence="3" id="KW-1185">Reference proteome</keyword>
<dbReference type="STRING" id="28092.WM40_03705"/>
<sequence length="64" mass="7250">MIRWFITSFIATMLLNGCWPWLSKIGVGRLPGDLRVRAFGREYAFPFMSSIVITAIGFALARIL</sequence>
<dbReference type="OrthoDB" id="9811610at2"/>
<gene>
    <name evidence="2" type="ORF">WM40_03705</name>
</gene>
<dbReference type="Pfam" id="PF11146">
    <property type="entry name" value="DUF2905"/>
    <property type="match status" value="1"/>
</dbReference>
<evidence type="ECO:0000313" key="3">
    <source>
        <dbReference type="Proteomes" id="UP000033618"/>
    </source>
</evidence>
<evidence type="ECO:0000256" key="1">
    <source>
        <dbReference type="SAM" id="Phobius"/>
    </source>
</evidence>
<dbReference type="InterPro" id="IPR021320">
    <property type="entry name" value="DUF2905"/>
</dbReference>